<dbReference type="AlphaFoldDB" id="A0A550CRB7"/>
<accession>A0A550CRB7</accession>
<keyword evidence="1" id="KW-0732">Signal</keyword>
<feature type="chain" id="PRO_5021751321" description="Hydrophobin" evidence="1">
    <location>
        <begin position="16"/>
        <end position="98"/>
    </location>
</feature>
<evidence type="ECO:0000313" key="3">
    <source>
        <dbReference type="Proteomes" id="UP000320762"/>
    </source>
</evidence>
<evidence type="ECO:0000256" key="1">
    <source>
        <dbReference type="SAM" id="SignalP"/>
    </source>
</evidence>
<proteinExistence type="predicted"/>
<dbReference type="Proteomes" id="UP000320762">
    <property type="component" value="Unassembled WGS sequence"/>
</dbReference>
<evidence type="ECO:0008006" key="4">
    <source>
        <dbReference type="Google" id="ProtNLM"/>
    </source>
</evidence>
<feature type="signal peptide" evidence="1">
    <location>
        <begin position="1"/>
        <end position="15"/>
    </location>
</feature>
<gene>
    <name evidence="2" type="ORF">BD626DRAFT_478400</name>
</gene>
<name>A0A550CRB7_9AGAR</name>
<sequence>MGGVFILLSSLPAAARLLGSDECGTARVCGYRESQGIARACVMRGRVPLTARRVPVVRPCCTDLVPSALDAAKARAHLGGGGQSCCGLGGAVSSCRQS</sequence>
<comment type="caution">
    <text evidence="2">The sequence shown here is derived from an EMBL/GenBank/DDBJ whole genome shotgun (WGS) entry which is preliminary data.</text>
</comment>
<evidence type="ECO:0000313" key="2">
    <source>
        <dbReference type="EMBL" id="TRM67340.1"/>
    </source>
</evidence>
<dbReference type="EMBL" id="VDMD01000002">
    <property type="protein sequence ID" value="TRM67340.1"/>
    <property type="molecule type" value="Genomic_DNA"/>
</dbReference>
<reference evidence="2 3" key="1">
    <citation type="journal article" date="2019" name="New Phytol.">
        <title>Comparative genomics reveals unique wood-decay strategies and fruiting body development in the Schizophyllaceae.</title>
        <authorList>
            <person name="Almasi E."/>
            <person name="Sahu N."/>
            <person name="Krizsan K."/>
            <person name="Balint B."/>
            <person name="Kovacs G.M."/>
            <person name="Kiss B."/>
            <person name="Cseklye J."/>
            <person name="Drula E."/>
            <person name="Henrissat B."/>
            <person name="Nagy I."/>
            <person name="Chovatia M."/>
            <person name="Adam C."/>
            <person name="LaButti K."/>
            <person name="Lipzen A."/>
            <person name="Riley R."/>
            <person name="Grigoriev I.V."/>
            <person name="Nagy L.G."/>
        </authorList>
    </citation>
    <scope>NUCLEOTIDE SEQUENCE [LARGE SCALE GENOMIC DNA]</scope>
    <source>
        <strain evidence="2 3">NL-1724</strain>
    </source>
</reference>
<keyword evidence="3" id="KW-1185">Reference proteome</keyword>
<organism evidence="2 3">
    <name type="scientific">Schizophyllum amplum</name>
    <dbReference type="NCBI Taxonomy" id="97359"/>
    <lineage>
        <taxon>Eukaryota</taxon>
        <taxon>Fungi</taxon>
        <taxon>Dikarya</taxon>
        <taxon>Basidiomycota</taxon>
        <taxon>Agaricomycotina</taxon>
        <taxon>Agaricomycetes</taxon>
        <taxon>Agaricomycetidae</taxon>
        <taxon>Agaricales</taxon>
        <taxon>Schizophyllaceae</taxon>
        <taxon>Schizophyllum</taxon>
    </lineage>
</organism>
<protein>
    <recommendedName>
        <fullName evidence="4">Hydrophobin</fullName>
    </recommendedName>
</protein>